<dbReference type="PANTHER" id="PTHR43646:SF3">
    <property type="entry name" value="SLR1566 PROTEIN"/>
    <property type="match status" value="1"/>
</dbReference>
<evidence type="ECO:0000313" key="3">
    <source>
        <dbReference type="EMBL" id="QOV88253.1"/>
    </source>
</evidence>
<feature type="transmembrane region" description="Helical" evidence="1">
    <location>
        <begin position="12"/>
        <end position="31"/>
    </location>
</feature>
<dbReference type="CDD" id="cd06423">
    <property type="entry name" value="CESA_like"/>
    <property type="match status" value="1"/>
</dbReference>
<reference evidence="3 4" key="1">
    <citation type="submission" date="2020-10" db="EMBL/GenBank/DDBJ databases">
        <title>Wide distribution of Phycisphaera-like planctomycetes from WD2101 soil group in peatlands and genome analysis of the first cultivated representative.</title>
        <authorList>
            <person name="Dedysh S.N."/>
            <person name="Beletsky A.V."/>
            <person name="Ivanova A."/>
            <person name="Kulichevskaya I.S."/>
            <person name="Suzina N.E."/>
            <person name="Philippov D.A."/>
            <person name="Rakitin A.L."/>
            <person name="Mardanov A.V."/>
            <person name="Ravin N.V."/>
        </authorList>
    </citation>
    <scope>NUCLEOTIDE SEQUENCE [LARGE SCALE GENOMIC DNA]</scope>
    <source>
        <strain evidence="3 4">M1803</strain>
    </source>
</reference>
<feature type="domain" description="Glycosyltransferase 2-like" evidence="2">
    <location>
        <begin position="54"/>
        <end position="166"/>
    </location>
</feature>
<gene>
    <name evidence="3" type="ORF">IPV69_18620</name>
</gene>
<dbReference type="InterPro" id="IPR001173">
    <property type="entry name" value="Glyco_trans_2-like"/>
</dbReference>
<evidence type="ECO:0000313" key="4">
    <source>
        <dbReference type="Proteomes" id="UP000593765"/>
    </source>
</evidence>
<proteinExistence type="predicted"/>
<dbReference type="PANTHER" id="PTHR43646">
    <property type="entry name" value="GLYCOSYLTRANSFERASE"/>
    <property type="match status" value="1"/>
</dbReference>
<dbReference type="EMBL" id="CP063458">
    <property type="protein sequence ID" value="QOV88253.1"/>
    <property type="molecule type" value="Genomic_DNA"/>
</dbReference>
<dbReference type="Pfam" id="PF00535">
    <property type="entry name" value="Glycos_transf_2"/>
    <property type="match status" value="1"/>
</dbReference>
<dbReference type="SUPFAM" id="SSF53448">
    <property type="entry name" value="Nucleotide-diphospho-sugar transferases"/>
    <property type="match status" value="1"/>
</dbReference>
<protein>
    <submittedName>
        <fullName evidence="3">Glycosyltransferase</fullName>
    </submittedName>
</protein>
<keyword evidence="4" id="KW-1185">Reference proteome</keyword>
<feature type="transmembrane region" description="Helical" evidence="1">
    <location>
        <begin position="323"/>
        <end position="348"/>
    </location>
</feature>
<feature type="transmembrane region" description="Helical" evidence="1">
    <location>
        <begin position="294"/>
        <end position="317"/>
    </location>
</feature>
<keyword evidence="1" id="KW-1133">Transmembrane helix</keyword>
<evidence type="ECO:0000256" key="1">
    <source>
        <dbReference type="SAM" id="Phobius"/>
    </source>
</evidence>
<dbReference type="KEGG" id="hbs:IPV69_18620"/>
<dbReference type="Proteomes" id="UP000593765">
    <property type="component" value="Chromosome"/>
</dbReference>
<dbReference type="InterPro" id="IPR029044">
    <property type="entry name" value="Nucleotide-diphossugar_trans"/>
</dbReference>
<evidence type="ECO:0000259" key="2">
    <source>
        <dbReference type="Pfam" id="PF00535"/>
    </source>
</evidence>
<name>A0A7M2WS36_9BACT</name>
<dbReference type="AlphaFoldDB" id="A0A7M2WS36"/>
<feature type="transmembrane region" description="Helical" evidence="1">
    <location>
        <begin position="360"/>
        <end position="379"/>
    </location>
</feature>
<accession>A0A7M2WS36</accession>
<dbReference type="Gene3D" id="3.90.550.10">
    <property type="entry name" value="Spore Coat Polysaccharide Biosynthesis Protein SpsA, Chain A"/>
    <property type="match status" value="1"/>
</dbReference>
<dbReference type="RefSeq" id="WP_206291228.1">
    <property type="nucleotide sequence ID" value="NZ_CP063458.1"/>
</dbReference>
<sequence length="410" mass="45138">MPTGSTEAILLIAYLLLGPAAWGVYFFFMHLGRKRMNLMRRPPIELPGEKPAVSILIPAKDEGERIRRCVLSAIGQDYPKIEVIAIDDRSTDNTGTVMDELAAAHPRLKVLHITEPPAVGWTGKNNALHQGSKHATGDWLLFVDSDVILEPDALTIAIAVVRRKNFGLLSLLPRLETESFWESLMIPLCGGAASSLYLIALNNVGEVKGSAFANGQFMLMSRTAYDKIGGHVTVRDRYCEDVAIAKLFKQNGLRPRVAWGNDFCSVRMYDGLAAVIKGWSRIYYAAQNGSPWRVLAGVVWLLAFTYTVIPAIAWGVYRTGNPAQAYFGNVALSWLTGGVVHLAFITAAMAKLYRWSGNRAANAFLFLPVGAPMLLRIFAKALVMCVTRKVEWRGTAYQHTMAPRIEAPGT</sequence>
<keyword evidence="1" id="KW-0472">Membrane</keyword>
<keyword evidence="1" id="KW-0812">Transmembrane</keyword>
<organism evidence="3 4">
    <name type="scientific">Humisphaera borealis</name>
    <dbReference type="NCBI Taxonomy" id="2807512"/>
    <lineage>
        <taxon>Bacteria</taxon>
        <taxon>Pseudomonadati</taxon>
        <taxon>Planctomycetota</taxon>
        <taxon>Phycisphaerae</taxon>
        <taxon>Tepidisphaerales</taxon>
        <taxon>Tepidisphaeraceae</taxon>
        <taxon>Humisphaera</taxon>
    </lineage>
</organism>